<reference evidence="1 2" key="1">
    <citation type="submission" date="2019-07" db="EMBL/GenBank/DDBJ databases">
        <title>Whole genome shotgun sequence of Pseudonocardia asaccharolytica NBRC 16224.</title>
        <authorList>
            <person name="Hosoyama A."/>
            <person name="Uohara A."/>
            <person name="Ohji S."/>
            <person name="Ichikawa N."/>
        </authorList>
    </citation>
    <scope>NUCLEOTIDE SEQUENCE [LARGE SCALE GENOMIC DNA]</scope>
    <source>
        <strain evidence="1 2">NBRC 16224</strain>
    </source>
</reference>
<dbReference type="AlphaFoldDB" id="A0A511D4A2"/>
<name>A0A511D4A2_9PSEU</name>
<protein>
    <recommendedName>
        <fullName evidence="3">IclR-ED domain-containing protein</fullName>
    </recommendedName>
</protein>
<evidence type="ECO:0008006" key="3">
    <source>
        <dbReference type="Google" id="ProtNLM"/>
    </source>
</evidence>
<keyword evidence="2" id="KW-1185">Reference proteome</keyword>
<dbReference type="STRING" id="1123024.GCA_000423625_01829"/>
<proteinExistence type="predicted"/>
<evidence type="ECO:0000313" key="2">
    <source>
        <dbReference type="Proteomes" id="UP000321328"/>
    </source>
</evidence>
<comment type="caution">
    <text evidence="1">The sequence shown here is derived from an EMBL/GenBank/DDBJ whole genome shotgun (WGS) entry which is preliminary data.</text>
</comment>
<accession>A0A511D4A2</accession>
<dbReference type="Gene3D" id="1.10.10.10">
    <property type="entry name" value="Winged helix-like DNA-binding domain superfamily/Winged helix DNA-binding domain"/>
    <property type="match status" value="1"/>
</dbReference>
<dbReference type="InterPro" id="IPR036388">
    <property type="entry name" value="WH-like_DNA-bd_sf"/>
</dbReference>
<dbReference type="EMBL" id="BJVI01000041">
    <property type="protein sequence ID" value="GEL19626.1"/>
    <property type="molecule type" value="Genomic_DNA"/>
</dbReference>
<gene>
    <name evidence="1" type="ORF">PA7_34630</name>
</gene>
<dbReference type="Proteomes" id="UP000321328">
    <property type="component" value="Unassembled WGS sequence"/>
</dbReference>
<organism evidence="1 2">
    <name type="scientific">Pseudonocardia asaccharolytica DSM 44247 = NBRC 16224</name>
    <dbReference type="NCBI Taxonomy" id="1123024"/>
    <lineage>
        <taxon>Bacteria</taxon>
        <taxon>Bacillati</taxon>
        <taxon>Actinomycetota</taxon>
        <taxon>Actinomycetes</taxon>
        <taxon>Pseudonocardiales</taxon>
        <taxon>Pseudonocardiaceae</taxon>
        <taxon>Pseudonocardia</taxon>
    </lineage>
</organism>
<sequence>MPSHYYGREAGLEHAGYVERDPTSGRFRLGLGLLALAGPLPAPRFRMPAQMIEALVHDVVDATKEISARLGHAG</sequence>
<dbReference type="RefSeq" id="WP_028929758.1">
    <property type="nucleotide sequence ID" value="NZ_AUII01000006.1"/>
</dbReference>
<evidence type="ECO:0000313" key="1">
    <source>
        <dbReference type="EMBL" id="GEL19626.1"/>
    </source>
</evidence>